<protein>
    <submittedName>
        <fullName evidence="1">Uncharacterized protein</fullName>
    </submittedName>
</protein>
<reference evidence="1 2" key="1">
    <citation type="journal article" date="2021" name="Hortic Res">
        <title>High-quality reference genome and annotation aids understanding of berry development for evergreen blueberry (Vaccinium darrowii).</title>
        <authorList>
            <person name="Yu J."/>
            <person name="Hulse-Kemp A.M."/>
            <person name="Babiker E."/>
            <person name="Staton M."/>
        </authorList>
    </citation>
    <scope>NUCLEOTIDE SEQUENCE [LARGE SCALE GENOMIC DNA]</scope>
    <source>
        <strain evidence="2">cv. NJ 8807/NJ 8810</strain>
        <tissue evidence="1">Young leaf</tissue>
    </source>
</reference>
<comment type="caution">
    <text evidence="1">The sequence shown here is derived from an EMBL/GenBank/DDBJ whole genome shotgun (WGS) entry which is preliminary data.</text>
</comment>
<organism evidence="1 2">
    <name type="scientific">Vaccinium darrowii</name>
    <dbReference type="NCBI Taxonomy" id="229202"/>
    <lineage>
        <taxon>Eukaryota</taxon>
        <taxon>Viridiplantae</taxon>
        <taxon>Streptophyta</taxon>
        <taxon>Embryophyta</taxon>
        <taxon>Tracheophyta</taxon>
        <taxon>Spermatophyta</taxon>
        <taxon>Magnoliopsida</taxon>
        <taxon>eudicotyledons</taxon>
        <taxon>Gunneridae</taxon>
        <taxon>Pentapetalae</taxon>
        <taxon>asterids</taxon>
        <taxon>Ericales</taxon>
        <taxon>Ericaceae</taxon>
        <taxon>Vaccinioideae</taxon>
        <taxon>Vaccinieae</taxon>
        <taxon>Vaccinium</taxon>
    </lineage>
</organism>
<gene>
    <name evidence="1" type="ORF">Vadar_031051</name>
</gene>
<name>A0ACB7ZGI7_9ERIC</name>
<evidence type="ECO:0000313" key="2">
    <source>
        <dbReference type="Proteomes" id="UP000828048"/>
    </source>
</evidence>
<dbReference type="Proteomes" id="UP000828048">
    <property type="component" value="Chromosome 12"/>
</dbReference>
<keyword evidence="2" id="KW-1185">Reference proteome</keyword>
<accession>A0ACB7ZGI7</accession>
<evidence type="ECO:0000313" key="1">
    <source>
        <dbReference type="EMBL" id="KAH7864561.1"/>
    </source>
</evidence>
<sequence length="410" mass="46321">MKRSPSSNSCSSSSSSCVVHSILQSDKKPKTKRVRSSKKKKNLNDPDGNNAAAAAAVSRRSSIYRGVTRHRWTGRFEAHLWDKSTWNSIQNKKGRQRAYDNEEAAAHTYDLAALKYWGIGTTLNFPIDAYTKELEEMEKLTKEEYLASLRRRSSGFSRGVSKYRGVARHHHNGKWEARIGRVFGNKYLYLGTYSTQEEAAAAYDMAAIEYRGANAVTNFDISSYADRMKTKAQLPVRDDHNQAPKHNFPMQEDEGEEEEAEEKQVALVQPQLPPNLCYDLSNPNSMDSSDMENDHPWNLCLDPSVFNPLSVPDLIPLEKPGDHHLQDYMFNSDYKSFDDNIDFMMFDVPTSDETTSDYFNPDSLFETTAGGFDMEADSFVDKDEEEEEVKATQRVSGTSPHSSSSSTTTT</sequence>
<proteinExistence type="predicted"/>
<dbReference type="EMBL" id="CM037162">
    <property type="protein sequence ID" value="KAH7864561.1"/>
    <property type="molecule type" value="Genomic_DNA"/>
</dbReference>